<comment type="caution">
    <text evidence="1">The sequence shown here is derived from an EMBL/GenBank/DDBJ whole genome shotgun (WGS) entry which is preliminary data.</text>
</comment>
<dbReference type="EMBL" id="QTSX02003696">
    <property type="protein sequence ID" value="KAJ9068730.1"/>
    <property type="molecule type" value="Genomic_DNA"/>
</dbReference>
<protein>
    <submittedName>
        <fullName evidence="1">Dipeptidyl-peptidase 5</fullName>
    </submittedName>
</protein>
<evidence type="ECO:0000313" key="2">
    <source>
        <dbReference type="Proteomes" id="UP001165960"/>
    </source>
</evidence>
<keyword evidence="2" id="KW-1185">Reference proteome</keyword>
<sequence>MNIIFLLLGLASAAQPGSRFGPADLIGLSRISDMVPSPGGDKVLYQASKYNPTTDLTESGIYIIDLETKAVVNITTAVGPNASSFLWIGSNIMFKSNRTGSYQMWLTSINSTKATQLTNFDLPELNGPKFDAASNKLVFSAPVEVKKEKSFSSAMVYNELYARHWDSWYDYKHQHLYQATLIPNKVVSEAFDMMRAHVELESPRRPYYDSGDYTISSDGSHVAFVTMPASKSRAWKTTSQLLIFSSKDNRTAVISSGLGAISNPEFSPSGDMLAWLQTYDTINEAAKKQIQLMEFRSGKIFTLGQDWDNSPLSLTFSMDQTRLFLTAHDQGTTSLFSIHLSNQTRTRLTFTGTSSFITDGNNIILKKSYAHHPPEIYSLSANGTETKISNFYQSELAKFNFNRYEPFHFRGANNDVVQGFIVKPPNFQPTIKYPVVLYIHGGPEDSFGDVWGLRWNYQIPAQAGYVVVGINFHGSTGFGMYFTNSIRNNWSTLPFMDLMLGMDFVRSYFPFANTENAAAWGASYGGYMINVINGKTNRFKALVCHDGIFQHSLCLLYH</sequence>
<organism evidence="1 2">
    <name type="scientific">Entomophthora muscae</name>
    <dbReference type="NCBI Taxonomy" id="34485"/>
    <lineage>
        <taxon>Eukaryota</taxon>
        <taxon>Fungi</taxon>
        <taxon>Fungi incertae sedis</taxon>
        <taxon>Zoopagomycota</taxon>
        <taxon>Entomophthoromycotina</taxon>
        <taxon>Entomophthoromycetes</taxon>
        <taxon>Entomophthorales</taxon>
        <taxon>Entomophthoraceae</taxon>
        <taxon>Entomophthora</taxon>
    </lineage>
</organism>
<accession>A0ACC2T2J9</accession>
<proteinExistence type="predicted"/>
<name>A0ACC2T2J9_9FUNG</name>
<gene>
    <name evidence="1" type="primary">dpp5_4</name>
    <name evidence="1" type="ORF">DSO57_1025674</name>
</gene>
<evidence type="ECO:0000313" key="1">
    <source>
        <dbReference type="EMBL" id="KAJ9068730.1"/>
    </source>
</evidence>
<dbReference type="Proteomes" id="UP001165960">
    <property type="component" value="Unassembled WGS sequence"/>
</dbReference>
<reference evidence="1" key="1">
    <citation type="submission" date="2022-04" db="EMBL/GenBank/DDBJ databases">
        <title>Genome of the entomopathogenic fungus Entomophthora muscae.</title>
        <authorList>
            <person name="Elya C."/>
            <person name="Lovett B.R."/>
            <person name="Lee E."/>
            <person name="Macias A.M."/>
            <person name="Hajek A.E."/>
            <person name="De Bivort B.L."/>
            <person name="Kasson M.T."/>
            <person name="De Fine Licht H.H."/>
            <person name="Stajich J.E."/>
        </authorList>
    </citation>
    <scope>NUCLEOTIDE SEQUENCE</scope>
    <source>
        <strain evidence="1">Berkeley</strain>
    </source>
</reference>